<evidence type="ECO:0000256" key="4">
    <source>
        <dbReference type="ARBA" id="ARBA00022679"/>
    </source>
</evidence>
<evidence type="ECO:0000313" key="9">
    <source>
        <dbReference type="EMBL" id="PIA15336.1"/>
    </source>
</evidence>
<dbReference type="EMBL" id="KZ303508">
    <property type="protein sequence ID" value="PIA15336.1"/>
    <property type="molecule type" value="Genomic_DNA"/>
</dbReference>
<dbReference type="PANTHER" id="PTHR10920">
    <property type="entry name" value="RIBOSOMAL RNA METHYLTRANSFERASE"/>
    <property type="match status" value="1"/>
</dbReference>
<comment type="similarity">
    <text evidence="1">Belongs to the class I-like SAM-binding methyltransferase superfamily. RNA methyltransferase RlmE family.</text>
</comment>
<dbReference type="Gene3D" id="3.40.50.150">
    <property type="entry name" value="Vaccinia Virus protein VP39"/>
    <property type="match status" value="1"/>
</dbReference>
<dbReference type="OrthoDB" id="20105at2759"/>
<dbReference type="STRING" id="763665.A0A2G5B8I3"/>
<name>A0A2G5B8I3_COERN</name>
<keyword evidence="2" id="KW-0698">rRNA processing</keyword>
<evidence type="ECO:0000256" key="1">
    <source>
        <dbReference type="ARBA" id="ARBA00009258"/>
    </source>
</evidence>
<proteinExistence type="inferred from homology"/>
<keyword evidence="5 7" id="KW-0949">S-adenosyl-L-methionine</keyword>
<dbReference type="AlphaFoldDB" id="A0A2G5B8I3"/>
<evidence type="ECO:0000256" key="5">
    <source>
        <dbReference type="ARBA" id="ARBA00022691"/>
    </source>
</evidence>
<dbReference type="Proteomes" id="UP000242474">
    <property type="component" value="Unassembled WGS sequence"/>
</dbReference>
<organism evidence="9 10">
    <name type="scientific">Coemansia reversa (strain ATCC 12441 / NRRL 1564)</name>
    <dbReference type="NCBI Taxonomy" id="763665"/>
    <lineage>
        <taxon>Eukaryota</taxon>
        <taxon>Fungi</taxon>
        <taxon>Fungi incertae sedis</taxon>
        <taxon>Zoopagomycota</taxon>
        <taxon>Kickxellomycotina</taxon>
        <taxon>Kickxellomycetes</taxon>
        <taxon>Kickxellales</taxon>
        <taxon>Kickxellaceae</taxon>
        <taxon>Coemansia</taxon>
    </lineage>
</organism>
<evidence type="ECO:0000313" key="10">
    <source>
        <dbReference type="Proteomes" id="UP000242474"/>
    </source>
</evidence>
<accession>A0A2G5B8I3</accession>
<evidence type="ECO:0000256" key="7">
    <source>
        <dbReference type="PIRSR" id="PIRSR005461-1"/>
    </source>
</evidence>
<evidence type="ECO:0000256" key="3">
    <source>
        <dbReference type="ARBA" id="ARBA00022603"/>
    </source>
</evidence>
<feature type="active site" description="Proton acceptor" evidence="7">
    <location>
        <position position="194"/>
    </location>
</feature>
<dbReference type="InterPro" id="IPR029063">
    <property type="entry name" value="SAM-dependent_MTases_sf"/>
</dbReference>
<gene>
    <name evidence="9" type="ORF">COEREDRAFT_82091</name>
</gene>
<reference evidence="9 10" key="1">
    <citation type="journal article" date="2015" name="Genome Biol. Evol.">
        <title>Phylogenomic analyses indicate that early fungi evolved digesting cell walls of algal ancestors of land plants.</title>
        <authorList>
            <person name="Chang Y."/>
            <person name="Wang S."/>
            <person name="Sekimoto S."/>
            <person name="Aerts A.L."/>
            <person name="Choi C."/>
            <person name="Clum A."/>
            <person name="LaButti K.M."/>
            <person name="Lindquist E.A."/>
            <person name="Yee Ngan C."/>
            <person name="Ohm R.A."/>
            <person name="Salamov A.A."/>
            <person name="Grigoriev I.V."/>
            <person name="Spatafora J.W."/>
            <person name="Berbee M.L."/>
        </authorList>
    </citation>
    <scope>NUCLEOTIDE SEQUENCE [LARGE SCALE GENOMIC DNA]</scope>
    <source>
        <strain evidence="9 10">NRRL 1564</strain>
    </source>
</reference>
<keyword evidence="3 9" id="KW-0489">Methyltransferase</keyword>
<dbReference type="PANTHER" id="PTHR10920:SF18">
    <property type="entry name" value="RRNA METHYLTRANSFERASE 2, MITOCHONDRIAL"/>
    <property type="match status" value="1"/>
</dbReference>
<dbReference type="InterPro" id="IPR015507">
    <property type="entry name" value="rRNA-MeTfrase_E"/>
</dbReference>
<protein>
    <recommendedName>
        <fullName evidence="6">rRNA methyltransferase 2, mitochondrial</fullName>
    </recommendedName>
</protein>
<feature type="domain" description="Ribosomal RNA methyltransferase FtsJ" evidence="8">
    <location>
        <begin position="52"/>
        <end position="237"/>
    </location>
</feature>
<dbReference type="InterPro" id="IPR050082">
    <property type="entry name" value="RNA_methyltr_RlmE"/>
</dbReference>
<dbReference type="InterPro" id="IPR002877">
    <property type="entry name" value="RNA_MeTrfase_FtsJ_dom"/>
</dbReference>
<dbReference type="CDD" id="cd02440">
    <property type="entry name" value="AdoMet_MTases"/>
    <property type="match status" value="1"/>
</dbReference>
<sequence length="241" mass="26858">MSGIKNSRLNLARMSSVCQRRCMSSKKGGSSHRYLQRQQRDPFVKQAASEQYRARSSYKLIEMLDKHRQLLPQHNNNLCVIDCGAAPGGWSQVVARRLSKTNNADKGRVVAVDLLPMRAIPGVQIIQGNFLDSDIKQKVTEALDGRPVGLVLSDMAPSFTGHRSVDAARTMALCEDVVDFADEWLADGGGLVIKYFMGGEEKELRDRLRARFDRVIVEKPLASRKQSAENYFLCVGKTPCS</sequence>
<dbReference type="Pfam" id="PF01728">
    <property type="entry name" value="FtsJ"/>
    <property type="match status" value="1"/>
</dbReference>
<dbReference type="PIRSF" id="PIRSF005461">
    <property type="entry name" value="23S_rRNA_mtase"/>
    <property type="match status" value="1"/>
</dbReference>
<evidence type="ECO:0000259" key="8">
    <source>
        <dbReference type="Pfam" id="PF01728"/>
    </source>
</evidence>
<dbReference type="GO" id="GO:0008650">
    <property type="term" value="F:rRNA (uridine-2'-O-)-methyltransferase activity"/>
    <property type="evidence" value="ECO:0007669"/>
    <property type="project" value="TreeGrafter"/>
</dbReference>
<evidence type="ECO:0000256" key="2">
    <source>
        <dbReference type="ARBA" id="ARBA00022552"/>
    </source>
</evidence>
<keyword evidence="10" id="KW-1185">Reference proteome</keyword>
<dbReference type="GO" id="GO:0005739">
    <property type="term" value="C:mitochondrion"/>
    <property type="evidence" value="ECO:0007669"/>
    <property type="project" value="TreeGrafter"/>
</dbReference>
<keyword evidence="4 9" id="KW-0808">Transferase</keyword>
<dbReference type="SUPFAM" id="SSF53335">
    <property type="entry name" value="S-adenosyl-L-methionine-dependent methyltransferases"/>
    <property type="match status" value="1"/>
</dbReference>
<dbReference type="HAMAP" id="MF_01547">
    <property type="entry name" value="RNA_methyltr_E"/>
    <property type="match status" value="1"/>
</dbReference>
<evidence type="ECO:0000256" key="6">
    <source>
        <dbReference type="ARBA" id="ARBA00041184"/>
    </source>
</evidence>